<evidence type="ECO:0000256" key="1">
    <source>
        <dbReference type="ARBA" id="ARBA00004141"/>
    </source>
</evidence>
<dbReference type="PROSITE" id="PS00379">
    <property type="entry name" value="CDP_ALCOHOL_P_TRANSF"/>
    <property type="match status" value="1"/>
</dbReference>
<comment type="caution">
    <text evidence="13">The sequence shown here is derived from an EMBL/GenBank/DDBJ whole genome shotgun (WGS) entry which is preliminary data.</text>
</comment>
<keyword evidence="4 11" id="KW-0808">Transferase</keyword>
<dbReference type="GO" id="GO:0046474">
    <property type="term" value="P:glycerophospholipid biosynthetic process"/>
    <property type="evidence" value="ECO:0007669"/>
    <property type="project" value="TreeGrafter"/>
</dbReference>
<keyword evidence="9" id="KW-0594">Phospholipid biosynthesis</keyword>
<comment type="subcellular location">
    <subcellularLocation>
        <location evidence="1">Membrane</location>
        <topology evidence="1">Multi-pass membrane protein</topology>
    </subcellularLocation>
</comment>
<dbReference type="Proteomes" id="UP000177152">
    <property type="component" value="Unassembled WGS sequence"/>
</dbReference>
<evidence type="ECO:0000256" key="4">
    <source>
        <dbReference type="ARBA" id="ARBA00022679"/>
    </source>
</evidence>
<protein>
    <recommendedName>
        <fullName evidence="15">CDP-diacylglycerol--glycerol-3-phosphate 3-phosphatidyltransferase</fullName>
    </recommendedName>
</protein>
<dbReference type="EMBL" id="MHQC01000047">
    <property type="protein sequence ID" value="OGZ93888.1"/>
    <property type="molecule type" value="Genomic_DNA"/>
</dbReference>
<evidence type="ECO:0000256" key="7">
    <source>
        <dbReference type="ARBA" id="ARBA00023098"/>
    </source>
</evidence>
<comment type="similarity">
    <text evidence="2 11">Belongs to the CDP-alcohol phosphatidyltransferase class-I family.</text>
</comment>
<dbReference type="Gene3D" id="1.20.120.1760">
    <property type="match status" value="1"/>
</dbReference>
<dbReference type="InterPro" id="IPR048254">
    <property type="entry name" value="CDP_ALCOHOL_P_TRANSF_CS"/>
</dbReference>
<dbReference type="AlphaFoldDB" id="A0A1G2K630"/>
<evidence type="ECO:0000256" key="12">
    <source>
        <dbReference type="SAM" id="Phobius"/>
    </source>
</evidence>
<evidence type="ECO:0000256" key="10">
    <source>
        <dbReference type="ARBA" id="ARBA00023264"/>
    </source>
</evidence>
<evidence type="ECO:0000313" key="13">
    <source>
        <dbReference type="EMBL" id="OGZ93888.1"/>
    </source>
</evidence>
<name>A0A1G2K630_9BACT</name>
<dbReference type="InterPro" id="IPR050324">
    <property type="entry name" value="CDP-alcohol_PTase-I"/>
</dbReference>
<evidence type="ECO:0000256" key="2">
    <source>
        <dbReference type="ARBA" id="ARBA00010441"/>
    </source>
</evidence>
<proteinExistence type="inferred from homology"/>
<keyword evidence="5 12" id="KW-0812">Transmembrane</keyword>
<keyword evidence="3" id="KW-0444">Lipid biosynthesis</keyword>
<evidence type="ECO:0000256" key="8">
    <source>
        <dbReference type="ARBA" id="ARBA00023136"/>
    </source>
</evidence>
<dbReference type="InterPro" id="IPR004570">
    <property type="entry name" value="Phosphatidylglycerol_P_synth"/>
</dbReference>
<dbReference type="PANTHER" id="PTHR14269">
    <property type="entry name" value="CDP-DIACYLGLYCEROL--GLYCEROL-3-PHOSPHATE 3-PHOSPHATIDYLTRANSFERASE-RELATED"/>
    <property type="match status" value="1"/>
</dbReference>
<dbReference type="InterPro" id="IPR000462">
    <property type="entry name" value="CDP-OH_P_trans"/>
</dbReference>
<dbReference type="InterPro" id="IPR043130">
    <property type="entry name" value="CDP-OH_PTrfase_TM_dom"/>
</dbReference>
<organism evidence="13 14">
    <name type="scientific">Candidatus Sungbacteria bacterium RIFCSPHIGHO2_01_FULL_47_32</name>
    <dbReference type="NCBI Taxonomy" id="1802264"/>
    <lineage>
        <taxon>Bacteria</taxon>
        <taxon>Candidatus Sungiibacteriota</taxon>
    </lineage>
</organism>
<evidence type="ECO:0008006" key="15">
    <source>
        <dbReference type="Google" id="ProtNLM"/>
    </source>
</evidence>
<dbReference type="PIRSF" id="PIRSF000847">
    <property type="entry name" value="Phos_ph_gly_syn"/>
    <property type="match status" value="1"/>
</dbReference>
<evidence type="ECO:0000256" key="5">
    <source>
        <dbReference type="ARBA" id="ARBA00022692"/>
    </source>
</evidence>
<keyword evidence="6 12" id="KW-1133">Transmembrane helix</keyword>
<dbReference type="GO" id="GO:0008444">
    <property type="term" value="F:CDP-diacylglycerol-glycerol-3-phosphate 3-phosphatidyltransferase activity"/>
    <property type="evidence" value="ECO:0007669"/>
    <property type="project" value="InterPro"/>
</dbReference>
<evidence type="ECO:0000256" key="6">
    <source>
        <dbReference type="ARBA" id="ARBA00022989"/>
    </source>
</evidence>
<accession>A0A1G2K630</accession>
<keyword evidence="10" id="KW-1208">Phospholipid metabolism</keyword>
<feature type="transmembrane region" description="Helical" evidence="12">
    <location>
        <begin position="69"/>
        <end position="98"/>
    </location>
</feature>
<dbReference type="PANTHER" id="PTHR14269:SF11">
    <property type="entry name" value="CDP-DIACYLGLYCEROL--GLYCEROL-3-PHOSPHATE 3-PHOSPHATIDYLTRANSFERASE"/>
    <property type="match status" value="1"/>
</dbReference>
<gene>
    <name evidence="13" type="ORF">A2633_05225</name>
</gene>
<feature type="transmembrane region" description="Helical" evidence="12">
    <location>
        <begin position="6"/>
        <end position="24"/>
    </location>
</feature>
<evidence type="ECO:0000256" key="11">
    <source>
        <dbReference type="RuleBase" id="RU003750"/>
    </source>
</evidence>
<sequence>MKFIPNAITLSRMVLLYPVYYFFASGRINQAFFFLLLLLSTDWLDGYAARKLNAVSAFGAMLDPFADKVIYLSLLWLLSGSFALFWAFVLTAPVETLLMLIRVLPLKNRSIPATEIGKIKMVLQSAALAFMFLGLVARDPLFSAEGIFLAYLSVPLSWLSLRSHFVKNEKPSCC</sequence>
<evidence type="ECO:0000313" key="14">
    <source>
        <dbReference type="Proteomes" id="UP000177152"/>
    </source>
</evidence>
<keyword evidence="8 12" id="KW-0472">Membrane</keyword>
<evidence type="ECO:0000256" key="9">
    <source>
        <dbReference type="ARBA" id="ARBA00023209"/>
    </source>
</evidence>
<reference evidence="13 14" key="1">
    <citation type="journal article" date="2016" name="Nat. Commun.">
        <title>Thousands of microbial genomes shed light on interconnected biogeochemical processes in an aquifer system.</title>
        <authorList>
            <person name="Anantharaman K."/>
            <person name="Brown C.T."/>
            <person name="Hug L.A."/>
            <person name="Sharon I."/>
            <person name="Castelle C.J."/>
            <person name="Probst A.J."/>
            <person name="Thomas B.C."/>
            <person name="Singh A."/>
            <person name="Wilkins M.J."/>
            <person name="Karaoz U."/>
            <person name="Brodie E.L."/>
            <person name="Williams K.H."/>
            <person name="Hubbard S.S."/>
            <person name="Banfield J.F."/>
        </authorList>
    </citation>
    <scope>NUCLEOTIDE SEQUENCE [LARGE SCALE GENOMIC DNA]</scope>
</reference>
<dbReference type="Pfam" id="PF01066">
    <property type="entry name" value="CDP-OH_P_transf"/>
    <property type="match status" value="1"/>
</dbReference>
<dbReference type="GO" id="GO:0016020">
    <property type="term" value="C:membrane"/>
    <property type="evidence" value="ECO:0007669"/>
    <property type="project" value="UniProtKB-SubCell"/>
</dbReference>
<keyword evidence="7" id="KW-0443">Lipid metabolism</keyword>
<evidence type="ECO:0000256" key="3">
    <source>
        <dbReference type="ARBA" id="ARBA00022516"/>
    </source>
</evidence>